<feature type="compositionally biased region" description="Polar residues" evidence="1">
    <location>
        <begin position="531"/>
        <end position="545"/>
    </location>
</feature>
<dbReference type="RefSeq" id="XP_015593168.1">
    <property type="nucleotide sequence ID" value="XM_015737682.2"/>
</dbReference>
<protein>
    <submittedName>
        <fullName evidence="3">Uncharacterized protein LOC107266805</fullName>
    </submittedName>
</protein>
<dbReference type="KEGG" id="ccin:107266805"/>
<evidence type="ECO:0000313" key="3">
    <source>
        <dbReference type="RefSeq" id="XP_015593168.1"/>
    </source>
</evidence>
<sequence>MLWPRLHQYQTPNTHDSSAKPAGSTSIEMRLAWIYIVSTLLIIASCEKEESKSASSKNEDEDPKEKDLQRETLENIDKFLNTVTDPEGKLPILPPIILLDFTNGTNSTSDEKSKRTVNGNLGYGYNTNNLFSGKYNYYFPAGKSGTTVSIEESITPFQPKTIVESVNLINGKIYDNGAANGYSGSLRYTGYSTTPAPIVEQLFLQRQQQQLQHQRLLQQQQFISNLQYPIVKPVYGQRTKLQKAPAGNFRSAQTFSTTPNPSYASYSTPRPGFDSYTTTTPGFSAYTTPKPSYTAYTTPQPSFHLNSHTSGLNLAGYTTPRPPSYQGFSSPRLSAYVNPTMAPYNVQGLGYSTSRPSYESVSTVRPTYETVSTPRPVGLNSANPAGLNLVTALTGYPKYTIENGVKYEHKIIWKYPNGKVSENPPASYGNDYFSFGNANKSPLNVAYDNTKPVSGYQNVQGATYAEDSIANIYSQSPAQFPTDQNLNYPKQTQFVSSASLSSTDFGSVPQQQAHKLSYQNQVPKTNGRDGSAQNVFSSSSEVRTSTYDRSKQAFEPEYKEDKVITTYSVNSPNPEYTYTTESSLKGADTTKSSNLYTPSGEISPNILSKYTPQVQRYLTKVLKNGVSSQNNNYDNSNSQTYSNRQYSNLLNYNPSISQYIRNPSSILNAHPTFIQAGNSLIPVIILRVDGSAPIEPKVTPNINLKALLRQYLTQYANSVNDLNQNRNYGDNIQSYEKSEAAGQRPLYDLAHLTESLSQYSEDPTFARTFSQKFAKNIAENPQNFNTRTNLTPSNYDSLIKSGSNRNTGFTSTQDSQISKPQKVKSVQIIEDPRFTSYTTHS</sequence>
<feature type="region of interest" description="Disordered" evidence="1">
    <location>
        <begin position="1"/>
        <end position="22"/>
    </location>
</feature>
<proteinExistence type="predicted"/>
<evidence type="ECO:0000256" key="1">
    <source>
        <dbReference type="SAM" id="MobiDB-lite"/>
    </source>
</evidence>
<feature type="region of interest" description="Disordered" evidence="1">
    <location>
        <begin position="51"/>
        <end position="71"/>
    </location>
</feature>
<feature type="region of interest" description="Disordered" evidence="1">
    <location>
        <begin position="799"/>
        <end position="825"/>
    </location>
</feature>
<dbReference type="GeneID" id="107266805"/>
<keyword evidence="2" id="KW-1185">Reference proteome</keyword>
<dbReference type="AlphaFoldDB" id="A0AAJ7BSE1"/>
<name>A0AAJ7BSE1_CEPCN</name>
<gene>
    <name evidence="3" type="primary">LOC107266805</name>
</gene>
<feature type="compositionally biased region" description="Polar residues" evidence="1">
    <location>
        <begin position="799"/>
        <end position="819"/>
    </location>
</feature>
<reference evidence="3" key="1">
    <citation type="submission" date="2025-08" db="UniProtKB">
        <authorList>
            <consortium name="RefSeq"/>
        </authorList>
    </citation>
    <scope>IDENTIFICATION</scope>
</reference>
<dbReference type="Proteomes" id="UP000694920">
    <property type="component" value="Unplaced"/>
</dbReference>
<feature type="region of interest" description="Disordered" evidence="1">
    <location>
        <begin position="521"/>
        <end position="549"/>
    </location>
</feature>
<evidence type="ECO:0000313" key="2">
    <source>
        <dbReference type="Proteomes" id="UP000694920"/>
    </source>
</evidence>
<accession>A0AAJ7BSE1</accession>
<organism evidence="2 3">
    <name type="scientific">Cephus cinctus</name>
    <name type="common">Wheat stem sawfly</name>
    <dbReference type="NCBI Taxonomy" id="211228"/>
    <lineage>
        <taxon>Eukaryota</taxon>
        <taxon>Metazoa</taxon>
        <taxon>Ecdysozoa</taxon>
        <taxon>Arthropoda</taxon>
        <taxon>Hexapoda</taxon>
        <taxon>Insecta</taxon>
        <taxon>Pterygota</taxon>
        <taxon>Neoptera</taxon>
        <taxon>Endopterygota</taxon>
        <taxon>Hymenoptera</taxon>
        <taxon>Cephoidea</taxon>
        <taxon>Cephidae</taxon>
        <taxon>Cephus</taxon>
    </lineage>
</organism>